<sequence>MDSDVKVFHIVFRDQKENPDGHEVNYSFTVHRSDAAEMRSFSLDFDTTCAAPSSWSFGFSYEKVPETGKISCSVTLSRKDSGEHILDVFALVTFLDVNGRVARSSESVCSGRIAAGDVKEGCISDNDAADLINQRLAVRISINISNCHRSIIRVL</sequence>
<gene>
    <name evidence="1" type="ORF">AVEN_152852_1</name>
</gene>
<evidence type="ECO:0000313" key="2">
    <source>
        <dbReference type="Proteomes" id="UP000499080"/>
    </source>
</evidence>
<accession>A0A4Y2ACM1</accession>
<proteinExistence type="predicted"/>
<dbReference type="AlphaFoldDB" id="A0A4Y2ACM1"/>
<evidence type="ECO:0000313" key="1">
    <source>
        <dbReference type="EMBL" id="GBL77603.1"/>
    </source>
</evidence>
<dbReference type="Proteomes" id="UP000499080">
    <property type="component" value="Unassembled WGS sequence"/>
</dbReference>
<organism evidence="1 2">
    <name type="scientific">Araneus ventricosus</name>
    <name type="common">Orbweaver spider</name>
    <name type="synonym">Epeira ventricosa</name>
    <dbReference type="NCBI Taxonomy" id="182803"/>
    <lineage>
        <taxon>Eukaryota</taxon>
        <taxon>Metazoa</taxon>
        <taxon>Ecdysozoa</taxon>
        <taxon>Arthropoda</taxon>
        <taxon>Chelicerata</taxon>
        <taxon>Arachnida</taxon>
        <taxon>Araneae</taxon>
        <taxon>Araneomorphae</taxon>
        <taxon>Entelegynae</taxon>
        <taxon>Araneoidea</taxon>
        <taxon>Araneidae</taxon>
        <taxon>Araneus</taxon>
    </lineage>
</organism>
<evidence type="ECO:0008006" key="3">
    <source>
        <dbReference type="Google" id="ProtNLM"/>
    </source>
</evidence>
<keyword evidence="2" id="KW-1185">Reference proteome</keyword>
<comment type="caution">
    <text evidence="1">The sequence shown here is derived from an EMBL/GenBank/DDBJ whole genome shotgun (WGS) entry which is preliminary data.</text>
</comment>
<dbReference type="EMBL" id="BGPR01000013">
    <property type="protein sequence ID" value="GBL77603.1"/>
    <property type="molecule type" value="Genomic_DNA"/>
</dbReference>
<protein>
    <recommendedName>
        <fullName evidence="3">MATH domain-containing protein</fullName>
    </recommendedName>
</protein>
<reference evidence="1 2" key="1">
    <citation type="journal article" date="2019" name="Sci. Rep.">
        <title>Orb-weaving spider Araneus ventricosus genome elucidates the spidroin gene catalogue.</title>
        <authorList>
            <person name="Kono N."/>
            <person name="Nakamura H."/>
            <person name="Ohtoshi R."/>
            <person name="Moran D.A.P."/>
            <person name="Shinohara A."/>
            <person name="Yoshida Y."/>
            <person name="Fujiwara M."/>
            <person name="Mori M."/>
            <person name="Tomita M."/>
            <person name="Arakawa K."/>
        </authorList>
    </citation>
    <scope>NUCLEOTIDE SEQUENCE [LARGE SCALE GENOMIC DNA]</scope>
</reference>
<name>A0A4Y2ACM1_ARAVE</name>